<feature type="domain" description="RNA polymerase sigma-70 region 2" evidence="2">
    <location>
        <begin position="10"/>
        <end position="74"/>
    </location>
</feature>
<evidence type="ECO:0000313" key="5">
    <source>
        <dbReference type="Proteomes" id="UP000253919"/>
    </source>
</evidence>
<name>A0A369QLX6_9BACT</name>
<comment type="subunit">
    <text evidence="1">Interacts transiently with the RNA polymerase catalytic core formed by RpoA, RpoB, RpoC and RpoZ (2 alpha, 1 beta, 1 beta' and 1 omega subunit) to form the RNA polymerase holoenzyme that can initiate transcription.</text>
</comment>
<dbReference type="SUPFAM" id="SSF54427">
    <property type="entry name" value="NTF2-like"/>
    <property type="match status" value="1"/>
</dbReference>
<dbReference type="InterPro" id="IPR014284">
    <property type="entry name" value="RNA_pol_sigma-70_dom"/>
</dbReference>
<dbReference type="PANTHER" id="PTHR30173">
    <property type="entry name" value="SIGMA 19 FACTOR"/>
    <property type="match status" value="1"/>
</dbReference>
<dbReference type="GO" id="GO:0006352">
    <property type="term" value="P:DNA-templated transcription initiation"/>
    <property type="evidence" value="ECO:0007669"/>
    <property type="project" value="InterPro"/>
</dbReference>
<reference evidence="4 5" key="1">
    <citation type="submission" date="2018-04" db="EMBL/GenBank/DDBJ databases">
        <title>Adhaeribacter sp. HMF7616 genome sequencing and assembly.</title>
        <authorList>
            <person name="Kang H."/>
            <person name="Kang J."/>
            <person name="Cha I."/>
            <person name="Kim H."/>
            <person name="Joh K."/>
        </authorList>
    </citation>
    <scope>NUCLEOTIDE SEQUENCE [LARGE SCALE GENOMIC DNA]</scope>
    <source>
        <strain evidence="4 5">HMF7616</strain>
    </source>
</reference>
<dbReference type="InterPro" id="IPR036388">
    <property type="entry name" value="WH-like_DNA-bd_sf"/>
</dbReference>
<proteinExistence type="predicted"/>
<comment type="caution">
    <text evidence="4">The sequence shown here is derived from an EMBL/GenBank/DDBJ whole genome shotgun (WGS) entry which is preliminary data.</text>
</comment>
<dbReference type="Pfam" id="PF08281">
    <property type="entry name" value="Sigma70_r4_2"/>
    <property type="match status" value="1"/>
</dbReference>
<dbReference type="Gene3D" id="1.10.10.10">
    <property type="entry name" value="Winged helix-like DNA-binding domain superfamily/Winged helix DNA-binding domain"/>
    <property type="match status" value="1"/>
</dbReference>
<protein>
    <recommendedName>
        <fullName evidence="6">ECF RNA polymerase sigma factor SigJ</fullName>
    </recommendedName>
</protein>
<dbReference type="GO" id="GO:0016987">
    <property type="term" value="F:sigma factor activity"/>
    <property type="evidence" value="ECO:0007669"/>
    <property type="project" value="InterPro"/>
</dbReference>
<dbReference type="InterPro" id="IPR007627">
    <property type="entry name" value="RNA_pol_sigma70_r2"/>
</dbReference>
<dbReference type="RefSeq" id="WP_115373413.1">
    <property type="nucleotide sequence ID" value="NZ_QASA01000001.1"/>
</dbReference>
<dbReference type="SUPFAM" id="SSF88946">
    <property type="entry name" value="Sigma2 domain of RNA polymerase sigma factors"/>
    <property type="match status" value="1"/>
</dbReference>
<gene>
    <name evidence="4" type="ORF">AHMF7616_02838</name>
</gene>
<dbReference type="Proteomes" id="UP000253919">
    <property type="component" value="Unassembled WGS sequence"/>
</dbReference>
<evidence type="ECO:0000259" key="2">
    <source>
        <dbReference type="Pfam" id="PF04542"/>
    </source>
</evidence>
<dbReference type="GO" id="GO:0003677">
    <property type="term" value="F:DNA binding"/>
    <property type="evidence" value="ECO:0007669"/>
    <property type="project" value="InterPro"/>
</dbReference>
<evidence type="ECO:0000259" key="3">
    <source>
        <dbReference type="Pfam" id="PF08281"/>
    </source>
</evidence>
<dbReference type="InterPro" id="IPR052704">
    <property type="entry name" value="ECF_Sigma-70_Domain"/>
</dbReference>
<sequence length="295" mass="33352">MNPALPHHTFDKYLDVLFPYAYNILGVVDDAKDAVQEVLMKHLSGSNEQVKDEKSYLIKSVINRAINLKTQQKKTVRSKELWLPEPVATDDAADRNLHLDEVLSYSLLVLMERLSAVERAVFILRESFDYSHAEIAEILTITEEHSRKLLSRAKASIFKPAPKRTKLPDTHAREVLEQFLSAIRQRDTQKLESIMAADIRFYADGGGKVPLAASICLGATQVAALQIMIYHRFLQSANILYTVVNHQPALLTFVNNRLTSCSVFDLHPELGTLLQINVVLDPDKLKILKQIHFPS</sequence>
<dbReference type="InterPro" id="IPR013325">
    <property type="entry name" value="RNA_pol_sigma_r2"/>
</dbReference>
<dbReference type="EMBL" id="QASA01000001">
    <property type="protein sequence ID" value="RDC64226.1"/>
    <property type="molecule type" value="Genomic_DNA"/>
</dbReference>
<keyword evidence="5" id="KW-1185">Reference proteome</keyword>
<dbReference type="SUPFAM" id="SSF88659">
    <property type="entry name" value="Sigma3 and sigma4 domains of RNA polymerase sigma factors"/>
    <property type="match status" value="1"/>
</dbReference>
<dbReference type="InterPro" id="IPR013324">
    <property type="entry name" value="RNA_pol_sigma_r3/r4-like"/>
</dbReference>
<feature type="domain" description="RNA polymerase sigma factor 70 region 4 type 2" evidence="3">
    <location>
        <begin position="107"/>
        <end position="155"/>
    </location>
</feature>
<dbReference type="PANTHER" id="PTHR30173:SF36">
    <property type="entry name" value="ECF RNA POLYMERASE SIGMA FACTOR SIGJ"/>
    <property type="match status" value="1"/>
</dbReference>
<dbReference type="InterPro" id="IPR032710">
    <property type="entry name" value="NTF2-like_dom_sf"/>
</dbReference>
<dbReference type="Gene3D" id="1.10.1740.10">
    <property type="match status" value="1"/>
</dbReference>
<organism evidence="4 5">
    <name type="scientific">Adhaeribacter pallidiroseus</name>
    <dbReference type="NCBI Taxonomy" id="2072847"/>
    <lineage>
        <taxon>Bacteria</taxon>
        <taxon>Pseudomonadati</taxon>
        <taxon>Bacteroidota</taxon>
        <taxon>Cytophagia</taxon>
        <taxon>Cytophagales</taxon>
        <taxon>Hymenobacteraceae</taxon>
        <taxon>Adhaeribacter</taxon>
    </lineage>
</organism>
<dbReference type="OrthoDB" id="3211555at2"/>
<evidence type="ECO:0000256" key="1">
    <source>
        <dbReference type="ARBA" id="ARBA00011344"/>
    </source>
</evidence>
<dbReference type="Pfam" id="PF04542">
    <property type="entry name" value="Sigma70_r2"/>
    <property type="match status" value="1"/>
</dbReference>
<dbReference type="NCBIfam" id="TIGR02937">
    <property type="entry name" value="sigma70-ECF"/>
    <property type="match status" value="1"/>
</dbReference>
<accession>A0A369QLX6</accession>
<dbReference type="InterPro" id="IPR013249">
    <property type="entry name" value="RNA_pol_sigma70_r4_t2"/>
</dbReference>
<dbReference type="AlphaFoldDB" id="A0A369QLX6"/>
<evidence type="ECO:0000313" key="4">
    <source>
        <dbReference type="EMBL" id="RDC64226.1"/>
    </source>
</evidence>
<evidence type="ECO:0008006" key="6">
    <source>
        <dbReference type="Google" id="ProtNLM"/>
    </source>
</evidence>